<dbReference type="RefSeq" id="WP_091531460.1">
    <property type="nucleotide sequence ID" value="NZ_FOLT01000017.1"/>
</dbReference>
<protein>
    <submittedName>
        <fullName evidence="2">Uncharacterized protein</fullName>
    </submittedName>
</protein>
<name>A0A1I1L6N8_9LACT</name>
<keyword evidence="1" id="KW-0812">Transmembrane</keyword>
<keyword evidence="1" id="KW-0472">Membrane</keyword>
<evidence type="ECO:0000313" key="2">
    <source>
        <dbReference type="EMBL" id="SFC66668.1"/>
    </source>
</evidence>
<evidence type="ECO:0000313" key="3">
    <source>
        <dbReference type="Proteomes" id="UP000199612"/>
    </source>
</evidence>
<evidence type="ECO:0000256" key="1">
    <source>
        <dbReference type="SAM" id="Phobius"/>
    </source>
</evidence>
<sequence>MSTRIMGTLFYLISAILYHAKILSAAMVSGTPDLLNVLIYLSFGIGTGLLVLPYFSEEADEE</sequence>
<reference evidence="3" key="1">
    <citation type="submission" date="2016-10" db="EMBL/GenBank/DDBJ databases">
        <authorList>
            <person name="Varghese N."/>
            <person name="Submissions S."/>
        </authorList>
    </citation>
    <scope>NUCLEOTIDE SEQUENCE [LARGE SCALE GENOMIC DNA]</scope>
    <source>
        <strain evidence="3">DSM 23664</strain>
    </source>
</reference>
<feature type="transmembrane region" description="Helical" evidence="1">
    <location>
        <begin position="35"/>
        <end position="55"/>
    </location>
</feature>
<dbReference type="AlphaFoldDB" id="A0A1I1L6N8"/>
<keyword evidence="3" id="KW-1185">Reference proteome</keyword>
<gene>
    <name evidence="2" type="ORF">SAMN04488102_1179</name>
</gene>
<accession>A0A1I1L6N8</accession>
<proteinExistence type="predicted"/>
<dbReference type="EMBL" id="FOLT01000017">
    <property type="protein sequence ID" value="SFC66668.1"/>
    <property type="molecule type" value="Genomic_DNA"/>
</dbReference>
<keyword evidence="1" id="KW-1133">Transmembrane helix</keyword>
<dbReference type="Proteomes" id="UP000199612">
    <property type="component" value="Unassembled WGS sequence"/>
</dbReference>
<organism evidence="2 3">
    <name type="scientific">Alkalibacterium subtropicum</name>
    <dbReference type="NCBI Taxonomy" id="753702"/>
    <lineage>
        <taxon>Bacteria</taxon>
        <taxon>Bacillati</taxon>
        <taxon>Bacillota</taxon>
        <taxon>Bacilli</taxon>
        <taxon>Lactobacillales</taxon>
        <taxon>Carnobacteriaceae</taxon>
        <taxon>Alkalibacterium</taxon>
    </lineage>
</organism>